<feature type="compositionally biased region" description="Basic and acidic residues" evidence="1">
    <location>
        <begin position="530"/>
        <end position="550"/>
    </location>
</feature>
<dbReference type="SUPFAM" id="SSF54001">
    <property type="entry name" value="Cysteine proteinases"/>
    <property type="match status" value="1"/>
</dbReference>
<evidence type="ECO:0000313" key="2">
    <source>
        <dbReference type="EMBL" id="KAD2804336.1"/>
    </source>
</evidence>
<feature type="region of interest" description="Disordered" evidence="1">
    <location>
        <begin position="351"/>
        <end position="390"/>
    </location>
</feature>
<protein>
    <recommendedName>
        <fullName evidence="4">Ubiquitin-like protease family profile domain-containing protein</fullName>
    </recommendedName>
</protein>
<dbReference type="AlphaFoldDB" id="A0A5N6LRV2"/>
<dbReference type="InterPro" id="IPR038765">
    <property type="entry name" value="Papain-like_cys_pep_sf"/>
</dbReference>
<dbReference type="PANTHER" id="PTHR34835:SF90">
    <property type="entry name" value="AMINOTRANSFERASE-LIKE PLANT MOBILE DOMAIN-CONTAINING PROTEIN"/>
    <property type="match status" value="1"/>
</dbReference>
<gene>
    <name evidence="2" type="ORF">E3N88_37713</name>
</gene>
<dbReference type="EMBL" id="SZYD01000018">
    <property type="protein sequence ID" value="KAD2804336.1"/>
    <property type="molecule type" value="Genomic_DNA"/>
</dbReference>
<keyword evidence="3" id="KW-1185">Reference proteome</keyword>
<reference evidence="2 3" key="1">
    <citation type="submission" date="2019-05" db="EMBL/GenBank/DDBJ databases">
        <title>Mikania micrantha, genome provides insights into the molecular mechanism of rapid growth.</title>
        <authorList>
            <person name="Liu B."/>
        </authorList>
    </citation>
    <scope>NUCLEOTIDE SEQUENCE [LARGE SCALE GENOMIC DNA]</scope>
    <source>
        <strain evidence="2">NLD-2019</strain>
        <tissue evidence="2">Leaf</tissue>
    </source>
</reference>
<evidence type="ECO:0000313" key="3">
    <source>
        <dbReference type="Proteomes" id="UP000326396"/>
    </source>
</evidence>
<organism evidence="2 3">
    <name type="scientific">Mikania micrantha</name>
    <name type="common">bitter vine</name>
    <dbReference type="NCBI Taxonomy" id="192012"/>
    <lineage>
        <taxon>Eukaryota</taxon>
        <taxon>Viridiplantae</taxon>
        <taxon>Streptophyta</taxon>
        <taxon>Embryophyta</taxon>
        <taxon>Tracheophyta</taxon>
        <taxon>Spermatophyta</taxon>
        <taxon>Magnoliopsida</taxon>
        <taxon>eudicotyledons</taxon>
        <taxon>Gunneridae</taxon>
        <taxon>Pentapetalae</taxon>
        <taxon>asterids</taxon>
        <taxon>campanulids</taxon>
        <taxon>Asterales</taxon>
        <taxon>Asteraceae</taxon>
        <taxon>Asteroideae</taxon>
        <taxon>Heliantheae alliance</taxon>
        <taxon>Eupatorieae</taxon>
        <taxon>Mikania</taxon>
    </lineage>
</organism>
<comment type="caution">
    <text evidence="2">The sequence shown here is derived from an EMBL/GenBank/DDBJ whole genome shotgun (WGS) entry which is preliminary data.</text>
</comment>
<feature type="compositionally biased region" description="Basic and acidic residues" evidence="1">
    <location>
        <begin position="1"/>
        <end position="12"/>
    </location>
</feature>
<feature type="compositionally biased region" description="Basic and acidic residues" evidence="1">
    <location>
        <begin position="351"/>
        <end position="366"/>
    </location>
</feature>
<dbReference type="PANTHER" id="PTHR34835">
    <property type="entry name" value="OS07G0283600 PROTEIN-RELATED"/>
    <property type="match status" value="1"/>
</dbReference>
<dbReference type="OrthoDB" id="1749738at2759"/>
<sequence>MVDSDTETKYVCKDSGLSESDVNEDDVSLQQKNKGKRLVFSDSDEDTTVASRQKQLRMEICLENGVIKIDVEAIHRLLGIPKTGLNLKSMPAMRRFCPRIQQWRNLYGKEFISPKDIASRMAVDISDDSLDFELDFLMLFMSTMVECQAHGKCRLEMLDYLDDYIDLSVINWSAYVLDCIKRCKSGWEPFTKKPFKGALTVLTLLYVERFSCEGVDVDETKTTIEFWTLDKLHEREALEISGGGFGNGKYIPLSADDCPNKNGSTLQDRPSSSDMYGLEKQLSFLNNLLEVTRENKKRLETDLGIMIHQHPGDVKVKKLMVGFEEVFKQKILVEEAEPHNGVNATISKSDAEAYHEHDKDDGESPHSGKKRLEKSHEDSPDSVVNLSDSSPVMKGQVVGIRKSDIKKLKLASAAKSDVVHVDSSPVDKDKHRTPQVNLTVDGGHVELQTTGSKEVVHVHSTLSKQSVLKRKSRVRFDVSGQMKVDAPSFSLGMTQEGLEKPVMETPVEGARKKPLEGPSFSLGMTQDESEAPKTDDKKSGKLDVDKTEARRNPTRLKVVSRDCKSPFVQREVVIKNRYTSEEKAIWKLIFAGDNERKETQRAVWDKVFETVSEEKTEIFFLQTLEPGNHFYVIVFEFKNPAIYVLDNMQHGVSPVTYKDDSDYHKKSTPYKVKHFMMLYLRQWKNPKVERLLMESIQPVQLEWATTDNVTDCGIFTMRHMEMFMGSYKKFECGFKKVEYQQKKQINTLRKKYASRILLSSINVHREKVLKEAGLKSD</sequence>
<dbReference type="Proteomes" id="UP000326396">
    <property type="component" value="Linkage Group LG8"/>
</dbReference>
<feature type="region of interest" description="Disordered" evidence="1">
    <location>
        <begin position="495"/>
        <end position="550"/>
    </location>
</feature>
<feature type="region of interest" description="Disordered" evidence="1">
    <location>
        <begin position="1"/>
        <end position="28"/>
    </location>
</feature>
<name>A0A5N6LRV2_9ASTR</name>
<evidence type="ECO:0008006" key="4">
    <source>
        <dbReference type="Google" id="ProtNLM"/>
    </source>
</evidence>
<accession>A0A5N6LRV2</accession>
<evidence type="ECO:0000256" key="1">
    <source>
        <dbReference type="SAM" id="MobiDB-lite"/>
    </source>
</evidence>
<proteinExistence type="predicted"/>
<dbReference type="Gene3D" id="3.40.395.10">
    <property type="entry name" value="Adenoviral Proteinase, Chain A"/>
    <property type="match status" value="1"/>
</dbReference>